<dbReference type="GO" id="GO:0008234">
    <property type="term" value="F:cysteine-type peptidase activity"/>
    <property type="evidence" value="ECO:0007669"/>
    <property type="project" value="UniProtKB-KW"/>
</dbReference>
<dbReference type="Proteomes" id="UP000003280">
    <property type="component" value="Unassembled WGS sequence"/>
</dbReference>
<dbReference type="EMBL" id="AEEH01000053">
    <property type="protein sequence ID" value="EFM24506.1"/>
    <property type="molecule type" value="Genomic_DNA"/>
</dbReference>
<dbReference type="InterPro" id="IPR007422">
    <property type="entry name" value="Peptidase_Prp"/>
</dbReference>
<dbReference type="Gene3D" id="3.30.70.1490">
    <property type="entry name" value="Cysteine protease Prp"/>
    <property type="match status" value="1"/>
</dbReference>
<proteinExistence type="inferred from homology"/>
<evidence type="ECO:0000256" key="2">
    <source>
        <dbReference type="ARBA" id="ARBA00022670"/>
    </source>
</evidence>
<evidence type="ECO:0000256" key="6">
    <source>
        <dbReference type="ARBA" id="ARBA00044538"/>
    </source>
</evidence>
<dbReference type="PANTHER" id="PTHR39178">
    <property type="entry name" value="HYPOTHETICAL RIBOSOME-ASSOCIATED PROTEIN"/>
    <property type="match status" value="1"/>
</dbReference>
<keyword evidence="1" id="KW-0690">Ribosome biogenesis</keyword>
<dbReference type="STRING" id="862517.HMPREF9225_1927"/>
<dbReference type="GO" id="GO:0006508">
    <property type="term" value="P:proteolysis"/>
    <property type="evidence" value="ECO:0007669"/>
    <property type="project" value="UniProtKB-KW"/>
</dbReference>
<protein>
    <recommendedName>
        <fullName evidence="6">Ribosomal processing cysteine protease Prp</fullName>
    </recommendedName>
</protein>
<keyword evidence="3" id="KW-0378">Hydrolase</keyword>
<dbReference type="OrthoDB" id="48998at2"/>
<dbReference type="AlphaFoldDB" id="E0NP38"/>
<sequence>MTKVSIYTKDNVTFGFESKDHATGIDEYEEIVCNGVSALTQTLYFSLLEVCGLDENKIYDYQEDGYLKVMIEDDAYLREDVKTLFSSMELGLRLISKQFPINLEVIKLEVQND</sequence>
<dbReference type="PANTHER" id="PTHR39178:SF1">
    <property type="entry name" value="RIBOSOMAL-PROCESSING CYSTEINE PROTEASE PRP"/>
    <property type="match status" value="1"/>
</dbReference>
<dbReference type="SUPFAM" id="SSF118010">
    <property type="entry name" value="TM1457-like"/>
    <property type="match status" value="1"/>
</dbReference>
<keyword evidence="4" id="KW-0788">Thiol protease</keyword>
<dbReference type="GO" id="GO:0042254">
    <property type="term" value="P:ribosome biogenesis"/>
    <property type="evidence" value="ECO:0007669"/>
    <property type="project" value="UniProtKB-KW"/>
</dbReference>
<dbReference type="eggNOG" id="COG2868">
    <property type="taxonomic scope" value="Bacteria"/>
</dbReference>
<reference evidence="7 8" key="1">
    <citation type="submission" date="2010-07" db="EMBL/GenBank/DDBJ databases">
        <authorList>
            <person name="Muzny D."/>
            <person name="Qin X."/>
            <person name="Deng J."/>
            <person name="Jiang H."/>
            <person name="Liu Y."/>
            <person name="Qu J."/>
            <person name="Song X.-Z."/>
            <person name="Zhang L."/>
            <person name="Thornton R."/>
            <person name="Coyle M."/>
            <person name="Francisco L."/>
            <person name="Jackson L."/>
            <person name="Javaid M."/>
            <person name="Korchina V."/>
            <person name="Kovar C."/>
            <person name="Mata R."/>
            <person name="Mathew T."/>
            <person name="Ngo R."/>
            <person name="Nguyen L."/>
            <person name="Nguyen N."/>
            <person name="Okwuonu G."/>
            <person name="Ongeri F."/>
            <person name="Pham C."/>
            <person name="Simmons D."/>
            <person name="Wilczek-Boney K."/>
            <person name="Hale W."/>
            <person name="Jakkamsetti A."/>
            <person name="Pham P."/>
            <person name="Ruth R."/>
            <person name="San Lucas F."/>
            <person name="Warren J."/>
            <person name="Zhang J."/>
            <person name="Zhao Z."/>
            <person name="Zhou C."/>
            <person name="Zhu D."/>
            <person name="Lee S."/>
            <person name="Bess C."/>
            <person name="Blankenburg K."/>
            <person name="Forbes L."/>
            <person name="Fu Q."/>
            <person name="Gubbala S."/>
            <person name="Hirani K."/>
            <person name="Jayaseelan J.C."/>
            <person name="Lara F."/>
            <person name="Munidasa M."/>
            <person name="Palculict T."/>
            <person name="Patil S."/>
            <person name="Pu L.-L."/>
            <person name="Saada N."/>
            <person name="Tang L."/>
            <person name="Weissenberger G."/>
            <person name="Zhu Y."/>
            <person name="Hemphill L."/>
            <person name="Shang Y."/>
            <person name="Youmans B."/>
            <person name="Ayvaz T."/>
            <person name="Ross M."/>
            <person name="Santibanez J."/>
            <person name="Aqrawi P."/>
            <person name="Gross S."/>
            <person name="Joshi V."/>
            <person name="Fowler G."/>
            <person name="Nazareth L."/>
            <person name="Reid J."/>
            <person name="Worley K."/>
            <person name="Petrosino J."/>
            <person name="Highlander S."/>
            <person name="Gibbs R."/>
        </authorList>
    </citation>
    <scope>NUCLEOTIDE SEQUENCE [LARGE SCALE GENOMIC DNA]</scope>
    <source>
        <strain evidence="7 8">ATCC BAA-1640</strain>
    </source>
</reference>
<evidence type="ECO:0000256" key="3">
    <source>
        <dbReference type="ARBA" id="ARBA00022801"/>
    </source>
</evidence>
<evidence type="ECO:0000313" key="8">
    <source>
        <dbReference type="Proteomes" id="UP000003280"/>
    </source>
</evidence>
<comment type="caution">
    <text evidence="7">The sequence shown here is derived from an EMBL/GenBank/DDBJ whole genome shotgun (WGS) entry which is preliminary data.</text>
</comment>
<evidence type="ECO:0000256" key="5">
    <source>
        <dbReference type="ARBA" id="ARBA00044503"/>
    </source>
</evidence>
<name>E0NP38_9FIRM</name>
<evidence type="ECO:0000256" key="4">
    <source>
        <dbReference type="ARBA" id="ARBA00022807"/>
    </source>
</evidence>
<dbReference type="InterPro" id="IPR036764">
    <property type="entry name" value="Peptidase_Prp_sf"/>
</dbReference>
<organism evidence="7 8">
    <name type="scientific">Peptoniphilus duerdenii ATCC BAA-1640</name>
    <dbReference type="NCBI Taxonomy" id="862517"/>
    <lineage>
        <taxon>Bacteria</taxon>
        <taxon>Bacillati</taxon>
        <taxon>Bacillota</taxon>
        <taxon>Tissierellia</taxon>
        <taxon>Tissierellales</taxon>
        <taxon>Peptoniphilaceae</taxon>
        <taxon>Peptoniphilus</taxon>
    </lineage>
</organism>
<keyword evidence="8" id="KW-1185">Reference proteome</keyword>
<gene>
    <name evidence="7" type="ORF">HMPREF9225_1927</name>
</gene>
<dbReference type="HOGENOM" id="CLU_140910_2_1_9"/>
<dbReference type="Pfam" id="PF04327">
    <property type="entry name" value="Peptidase_Prp"/>
    <property type="match status" value="1"/>
</dbReference>
<keyword evidence="2" id="KW-0645">Protease</keyword>
<dbReference type="RefSeq" id="WP_008902702.1">
    <property type="nucleotide sequence ID" value="NZ_GL397071.1"/>
</dbReference>
<accession>E0NP38</accession>
<evidence type="ECO:0000256" key="1">
    <source>
        <dbReference type="ARBA" id="ARBA00022517"/>
    </source>
</evidence>
<evidence type="ECO:0000313" key="7">
    <source>
        <dbReference type="EMBL" id="EFM24506.1"/>
    </source>
</evidence>
<dbReference type="CDD" id="cd16332">
    <property type="entry name" value="Prp-like"/>
    <property type="match status" value="1"/>
</dbReference>
<comment type="similarity">
    <text evidence="5">Belongs to the Prp family.</text>
</comment>